<dbReference type="PANTHER" id="PTHR30040:SF2">
    <property type="entry name" value="FAD:PROTEIN FMN TRANSFERASE"/>
    <property type="match status" value="1"/>
</dbReference>
<sequence length="302" mass="34139">MRQKEVTFMALGTVNKIQVRYPDQDEEMIGDVLDMIVERVTKISENCNFYDEHSEVGLINYYAGEKKVKVSYDTLKIIQKGKEYSLKTNGLFDITAGVLTKLWDINHNDGHIPSRLKIFKAKRLVNVKDIYIEGTSVGLKRKGQMIDLGSIAKGYCVDLTKEILVSEGIKEAIINYGGSVVTIGKSYRIGIQNPFKKQGEIIGVLDIQDQAVVTSGNYEHFFVKNKKRYSHLLDLRKGRPVDNNIASVTLVADSALEADVYTTVVFMNTSSSYASKLVILNDGRYYMSDHLRKVFHKADIYE</sequence>
<feature type="binding site" evidence="11">
    <location>
        <position position="150"/>
    </location>
    <ligand>
        <name>Mg(2+)</name>
        <dbReference type="ChEBI" id="CHEBI:18420"/>
    </ligand>
</feature>
<evidence type="ECO:0000256" key="6">
    <source>
        <dbReference type="ARBA" id="ARBA00022827"/>
    </source>
</evidence>
<evidence type="ECO:0000256" key="11">
    <source>
        <dbReference type="PIRSR" id="PIRSR006268-2"/>
    </source>
</evidence>
<gene>
    <name evidence="12" type="ORF">SG0102_23410</name>
</gene>
<dbReference type="InParanoid" id="A0A3G9J880"/>
<reference evidence="12 13" key="1">
    <citation type="submission" date="2018-11" db="EMBL/GenBank/DDBJ databases">
        <title>Novel Erysipelotrichaceae bacterium isolated from small intestine of a swine.</title>
        <authorList>
            <person name="Kim J.S."/>
            <person name="Choe H."/>
            <person name="Lee Y.R."/>
            <person name="Kim K.M."/>
            <person name="Park D.S."/>
        </authorList>
    </citation>
    <scope>NUCLEOTIDE SEQUENCE [LARGE SCALE GENOMIC DNA]</scope>
    <source>
        <strain evidence="12 13">SG0102</strain>
    </source>
</reference>
<dbReference type="GO" id="GO:0046872">
    <property type="term" value="F:metal ion binding"/>
    <property type="evidence" value="ECO:0007669"/>
    <property type="project" value="UniProtKB-UniRule"/>
</dbReference>
<dbReference type="PANTHER" id="PTHR30040">
    <property type="entry name" value="THIAMINE BIOSYNTHESIS LIPOPROTEIN APBE"/>
    <property type="match status" value="1"/>
</dbReference>
<comment type="similarity">
    <text evidence="10">Belongs to the ApbE family.</text>
</comment>
<evidence type="ECO:0000256" key="10">
    <source>
        <dbReference type="PIRNR" id="PIRNR006268"/>
    </source>
</evidence>
<dbReference type="EC" id="2.7.1.180" evidence="1 10"/>
<dbReference type="Pfam" id="PF02424">
    <property type="entry name" value="ApbE"/>
    <property type="match status" value="1"/>
</dbReference>
<dbReference type="Gene3D" id="3.10.520.10">
    <property type="entry name" value="ApbE-like domains"/>
    <property type="match status" value="1"/>
</dbReference>
<dbReference type="KEGG" id="ebm:SG0102_23410"/>
<dbReference type="SUPFAM" id="SSF143631">
    <property type="entry name" value="ApbE-like"/>
    <property type="match status" value="1"/>
</dbReference>
<name>A0A3G9J880_9FIRM</name>
<proteinExistence type="inferred from homology"/>
<keyword evidence="4 10" id="KW-0808">Transferase</keyword>
<evidence type="ECO:0000256" key="8">
    <source>
        <dbReference type="ARBA" id="ARBA00031306"/>
    </source>
</evidence>
<evidence type="ECO:0000256" key="5">
    <source>
        <dbReference type="ARBA" id="ARBA00022723"/>
    </source>
</evidence>
<protein>
    <recommendedName>
        <fullName evidence="2 10">FAD:protein FMN transferase</fullName>
        <ecNumber evidence="1 10">2.7.1.180</ecNumber>
    </recommendedName>
    <alternativeName>
        <fullName evidence="8 10">Flavin transferase</fullName>
    </alternativeName>
</protein>
<dbReference type="InterPro" id="IPR003374">
    <property type="entry name" value="ApbE-like_sf"/>
</dbReference>
<dbReference type="InterPro" id="IPR024932">
    <property type="entry name" value="ApbE"/>
</dbReference>
<dbReference type="GO" id="GO:0016740">
    <property type="term" value="F:transferase activity"/>
    <property type="evidence" value="ECO:0007669"/>
    <property type="project" value="UniProtKB-UniRule"/>
</dbReference>
<dbReference type="RefSeq" id="WP_125120132.1">
    <property type="nucleotide sequence ID" value="NZ_AP019309.1"/>
</dbReference>
<organism evidence="12 13">
    <name type="scientific">Intestinibaculum porci</name>
    <dbReference type="NCBI Taxonomy" id="2487118"/>
    <lineage>
        <taxon>Bacteria</taxon>
        <taxon>Bacillati</taxon>
        <taxon>Bacillota</taxon>
        <taxon>Erysipelotrichia</taxon>
        <taxon>Erysipelotrichales</taxon>
        <taxon>Erysipelotrichaceae</taxon>
        <taxon>Intestinibaculum</taxon>
    </lineage>
</organism>
<feature type="binding site" evidence="11">
    <location>
        <position position="259"/>
    </location>
    <ligand>
        <name>Mg(2+)</name>
        <dbReference type="ChEBI" id="CHEBI:18420"/>
    </ligand>
</feature>
<dbReference type="OrthoDB" id="9778595at2"/>
<dbReference type="Proteomes" id="UP000268059">
    <property type="component" value="Chromosome"/>
</dbReference>
<evidence type="ECO:0000256" key="4">
    <source>
        <dbReference type="ARBA" id="ARBA00022679"/>
    </source>
</evidence>
<evidence type="ECO:0000256" key="2">
    <source>
        <dbReference type="ARBA" id="ARBA00016337"/>
    </source>
</evidence>
<comment type="cofactor">
    <cofactor evidence="11">
        <name>Mg(2+)</name>
        <dbReference type="ChEBI" id="CHEBI:18420"/>
    </cofactor>
    <cofactor evidence="11">
        <name>Mn(2+)</name>
        <dbReference type="ChEBI" id="CHEBI:29035"/>
    </cofactor>
    <text evidence="11">Magnesium. Can also use manganese.</text>
</comment>
<evidence type="ECO:0000256" key="9">
    <source>
        <dbReference type="ARBA" id="ARBA00048540"/>
    </source>
</evidence>
<keyword evidence="7 10" id="KW-0460">Magnesium</keyword>
<keyword evidence="6 10" id="KW-0274">FAD</keyword>
<dbReference type="PIRSF" id="PIRSF006268">
    <property type="entry name" value="ApbE"/>
    <property type="match status" value="1"/>
</dbReference>
<feature type="binding site" evidence="11">
    <location>
        <position position="263"/>
    </location>
    <ligand>
        <name>Mg(2+)</name>
        <dbReference type="ChEBI" id="CHEBI:18420"/>
    </ligand>
</feature>
<accession>A0A3G9J880</accession>
<keyword evidence="5 10" id="KW-0479">Metal-binding</keyword>
<evidence type="ECO:0000256" key="3">
    <source>
        <dbReference type="ARBA" id="ARBA00022630"/>
    </source>
</evidence>
<comment type="catalytic activity">
    <reaction evidence="9 10">
        <text>L-threonyl-[protein] + FAD = FMN-L-threonyl-[protein] + AMP + H(+)</text>
        <dbReference type="Rhea" id="RHEA:36847"/>
        <dbReference type="Rhea" id="RHEA-COMP:11060"/>
        <dbReference type="Rhea" id="RHEA-COMP:11061"/>
        <dbReference type="ChEBI" id="CHEBI:15378"/>
        <dbReference type="ChEBI" id="CHEBI:30013"/>
        <dbReference type="ChEBI" id="CHEBI:57692"/>
        <dbReference type="ChEBI" id="CHEBI:74257"/>
        <dbReference type="ChEBI" id="CHEBI:456215"/>
        <dbReference type="EC" id="2.7.1.180"/>
    </reaction>
</comment>
<keyword evidence="13" id="KW-1185">Reference proteome</keyword>
<evidence type="ECO:0000256" key="1">
    <source>
        <dbReference type="ARBA" id="ARBA00011955"/>
    </source>
</evidence>
<keyword evidence="3 10" id="KW-0285">Flavoprotein</keyword>
<evidence type="ECO:0000313" key="13">
    <source>
        <dbReference type="Proteomes" id="UP000268059"/>
    </source>
</evidence>
<dbReference type="AlphaFoldDB" id="A0A3G9J880"/>
<evidence type="ECO:0000313" key="12">
    <source>
        <dbReference type="EMBL" id="BBH27407.1"/>
    </source>
</evidence>
<dbReference type="EMBL" id="AP019309">
    <property type="protein sequence ID" value="BBH27407.1"/>
    <property type="molecule type" value="Genomic_DNA"/>
</dbReference>
<evidence type="ECO:0000256" key="7">
    <source>
        <dbReference type="ARBA" id="ARBA00022842"/>
    </source>
</evidence>